<dbReference type="CDD" id="cd06533">
    <property type="entry name" value="Glyco_transf_WecG_TagA"/>
    <property type="match status" value="1"/>
</dbReference>
<reference evidence="6 7" key="1">
    <citation type="submission" date="2024-09" db="EMBL/GenBank/DDBJ databases">
        <authorList>
            <person name="Sun Q."/>
            <person name="Mori K."/>
        </authorList>
    </citation>
    <scope>NUCLEOTIDE SEQUENCE [LARGE SCALE GENOMIC DNA]</scope>
    <source>
        <strain evidence="6 7">JCM 11201</strain>
    </source>
</reference>
<protein>
    <recommendedName>
        <fullName evidence="5">N-acetylglucosaminyldiphosphoundecaprenol N-acetyl-beta-D-mannosaminyltransferase</fullName>
        <ecNumber evidence="5">2.4.1.187</ecNumber>
    </recommendedName>
    <alternativeName>
        <fullName evidence="5">N-acetylmannosaminyltransferase</fullName>
    </alternativeName>
    <alternativeName>
        <fullName evidence="5">UDP-N-acetylmannosamine transferase</fullName>
    </alternativeName>
    <alternativeName>
        <fullName evidence="5">UDP-N-acetylmannosamine:N-acetylglucosaminyl pyrophosphorylundecaprenol N-acetylmannosaminyltransferase</fullName>
    </alternativeName>
</protein>
<keyword evidence="1 5" id="KW-0328">Glycosyltransferase</keyword>
<evidence type="ECO:0000256" key="3">
    <source>
        <dbReference type="ARBA" id="ARBA00022944"/>
    </source>
</evidence>
<comment type="function">
    <text evidence="5">Catalyzes the conversion of GlcNAc-PP-undecaprenol into ManNAc-GlcNAc-PP-undecaprenol, the first committed lipid intermediate in the de novo synthesis of teichoic acid.</text>
</comment>
<proteinExistence type="inferred from homology"/>
<sequence length="256" mass="29676">MRLQTTTIFDIPFSSMTMEETIIYITKQLHDRQDVFHIVTANPEIVMYTKRNLRFKTAVKKADLITPDGVGLIKASKLLGKPIAERVTGFDMMNNWFTHLSEQETNVSVFLLGARQHVAEKAGRTITAKYPNIKLAGCHHGYFKKEDTVQIVEQIQKAKPDILLVALGFPRQEFFIQTYKDQLQVKVAVGVGGSFDVWAGEVQRAPKWIRRINLEWFYRLCMEPSRFHRQLVLIDFVKDVFREWREIKAKKTSSNL</sequence>
<gene>
    <name evidence="6" type="ORF">ACFFMS_21935</name>
</gene>
<comment type="pathway">
    <text evidence="5">Cell wall biogenesis; teichoic acid biosynthesis.</text>
</comment>
<evidence type="ECO:0000256" key="4">
    <source>
        <dbReference type="ARBA" id="ARBA00023316"/>
    </source>
</evidence>
<keyword evidence="3 5" id="KW-0777">Teichoic acid biosynthesis</keyword>
<keyword evidence="4 5" id="KW-0961">Cell wall biogenesis/degradation</keyword>
<evidence type="ECO:0000256" key="1">
    <source>
        <dbReference type="ARBA" id="ARBA00022676"/>
    </source>
</evidence>
<evidence type="ECO:0000313" key="6">
    <source>
        <dbReference type="EMBL" id="MFB9760938.1"/>
    </source>
</evidence>
<dbReference type="Pfam" id="PF03808">
    <property type="entry name" value="Glyco_tran_WecG"/>
    <property type="match status" value="1"/>
</dbReference>
<dbReference type="PANTHER" id="PTHR34136">
    <property type="match status" value="1"/>
</dbReference>
<evidence type="ECO:0000313" key="7">
    <source>
        <dbReference type="Proteomes" id="UP001589609"/>
    </source>
</evidence>
<comment type="catalytic activity">
    <reaction evidence="5">
        <text>UDP-N-acetyl-alpha-D-mannosamine + N-acetyl-alpha-D-glucosaminyl-di-trans,octa-cis-undecaprenyl diphosphate = N-acetyl-beta-D-mannosaminyl-(1-&gt;4)-N-acetyl-alpha-D-glucosaminyl di-trans,octa-cis-undecaprenyl diphosphate + UDP + H(+)</text>
        <dbReference type="Rhea" id="RHEA:16053"/>
        <dbReference type="ChEBI" id="CHEBI:15378"/>
        <dbReference type="ChEBI" id="CHEBI:58223"/>
        <dbReference type="ChEBI" id="CHEBI:62959"/>
        <dbReference type="ChEBI" id="CHEBI:68623"/>
        <dbReference type="ChEBI" id="CHEBI:132210"/>
        <dbReference type="EC" id="2.4.1.187"/>
    </reaction>
</comment>
<comment type="similarity">
    <text evidence="5">Belongs to the glycosyltransferase 26 family. TagA/TarA subfamily.</text>
</comment>
<keyword evidence="2 5" id="KW-0808">Transferase</keyword>
<evidence type="ECO:0000256" key="2">
    <source>
        <dbReference type="ARBA" id="ARBA00022679"/>
    </source>
</evidence>
<dbReference type="EMBL" id="JBHMAF010000180">
    <property type="protein sequence ID" value="MFB9760938.1"/>
    <property type="molecule type" value="Genomic_DNA"/>
</dbReference>
<keyword evidence="7" id="KW-1185">Reference proteome</keyword>
<dbReference type="InterPro" id="IPR034714">
    <property type="entry name" value="TagA_TarA"/>
</dbReference>
<organism evidence="6 7">
    <name type="scientific">Ectobacillus funiculus</name>
    <dbReference type="NCBI Taxonomy" id="137993"/>
    <lineage>
        <taxon>Bacteria</taxon>
        <taxon>Bacillati</taxon>
        <taxon>Bacillota</taxon>
        <taxon>Bacilli</taxon>
        <taxon>Bacillales</taxon>
        <taxon>Bacillaceae</taxon>
        <taxon>Ectobacillus</taxon>
    </lineage>
</organism>
<comment type="caution">
    <text evidence="6">The sequence shown here is derived from an EMBL/GenBank/DDBJ whole genome shotgun (WGS) entry which is preliminary data.</text>
</comment>
<dbReference type="PANTHER" id="PTHR34136:SF1">
    <property type="entry name" value="UDP-N-ACETYL-D-MANNOSAMINURONIC ACID TRANSFERASE"/>
    <property type="match status" value="1"/>
</dbReference>
<dbReference type="InterPro" id="IPR004629">
    <property type="entry name" value="WecG_TagA_CpsF"/>
</dbReference>
<dbReference type="RefSeq" id="WP_379951212.1">
    <property type="nucleotide sequence ID" value="NZ_JBHMAF010000180.1"/>
</dbReference>
<dbReference type="NCBIfam" id="TIGR00696">
    <property type="entry name" value="wecG_tagA_cpsF"/>
    <property type="match status" value="1"/>
</dbReference>
<dbReference type="Proteomes" id="UP001589609">
    <property type="component" value="Unassembled WGS sequence"/>
</dbReference>
<dbReference type="HAMAP" id="MF_02070">
    <property type="entry name" value="TagA_TarA"/>
    <property type="match status" value="1"/>
</dbReference>
<dbReference type="EC" id="2.4.1.187" evidence="5"/>
<name>A0ABV5WJZ6_9BACI</name>
<accession>A0ABV5WJZ6</accession>
<evidence type="ECO:0000256" key="5">
    <source>
        <dbReference type="HAMAP-Rule" id="MF_02070"/>
    </source>
</evidence>